<accession>A0A2Z6QZA1</accession>
<organism evidence="3 4">
    <name type="scientific">Rhizophagus clarus</name>
    <dbReference type="NCBI Taxonomy" id="94130"/>
    <lineage>
        <taxon>Eukaryota</taxon>
        <taxon>Fungi</taxon>
        <taxon>Fungi incertae sedis</taxon>
        <taxon>Mucoromycota</taxon>
        <taxon>Glomeromycotina</taxon>
        <taxon>Glomeromycetes</taxon>
        <taxon>Glomerales</taxon>
        <taxon>Glomeraceae</taxon>
        <taxon>Rhizophagus</taxon>
    </lineage>
</organism>
<feature type="compositionally biased region" description="Low complexity" evidence="1">
    <location>
        <begin position="11"/>
        <end position="29"/>
    </location>
</feature>
<dbReference type="Proteomes" id="UP000247702">
    <property type="component" value="Unassembled WGS sequence"/>
</dbReference>
<evidence type="ECO:0000313" key="4">
    <source>
        <dbReference type="Proteomes" id="UP000247702"/>
    </source>
</evidence>
<feature type="region of interest" description="Disordered" evidence="1">
    <location>
        <begin position="192"/>
        <end position="252"/>
    </location>
</feature>
<reference evidence="3 4" key="1">
    <citation type="submission" date="2017-11" db="EMBL/GenBank/DDBJ databases">
        <title>The genome of Rhizophagus clarus HR1 reveals common genetic basis of auxotrophy among arbuscular mycorrhizal fungi.</title>
        <authorList>
            <person name="Kobayashi Y."/>
        </authorList>
    </citation>
    <scope>NUCLEOTIDE SEQUENCE [LARGE SCALE GENOMIC DNA]</scope>
    <source>
        <strain evidence="3 4">HR1</strain>
    </source>
</reference>
<feature type="compositionally biased region" description="Polar residues" evidence="1">
    <location>
        <begin position="192"/>
        <end position="226"/>
    </location>
</feature>
<keyword evidence="2" id="KW-0472">Membrane</keyword>
<gene>
    <name evidence="3" type="ORF">RclHR1_25160002</name>
</gene>
<sequence>MKKGFLLSKPASKTASTSSTTQVTHTSASKSPLSNRFHDVIVDFISGLIRRNPSKIFSTILTTDPSALEEFLDNCKDQKVPLEKLSSIVYLGDVFPIIAQFFATFLNLFLLDDKNQAIFLMDSELRQEWEAYTNKQSPDMEDLRDPMHQSDMSINVDVLDTNSIGSFDDEILATPHLQLQTPSKLDEQVVSTFSTESSEYTPSKPSGSRTVTFNQSTLSPPSTPYKQQLKRNSKPQSMPINNGKKLKQKETDNTLRNGNVIITRYVPQDQEQAQMLDLVVYDILAKWDNYTLLANLG</sequence>
<name>A0A2Z6QZA1_9GLOM</name>
<evidence type="ECO:0000313" key="3">
    <source>
        <dbReference type="EMBL" id="GBB95360.1"/>
    </source>
</evidence>
<keyword evidence="4" id="KW-1185">Reference proteome</keyword>
<dbReference type="EMBL" id="BEXD01001687">
    <property type="protein sequence ID" value="GBB95360.1"/>
    <property type="molecule type" value="Genomic_DNA"/>
</dbReference>
<feature type="region of interest" description="Disordered" evidence="1">
    <location>
        <begin position="1"/>
        <end position="31"/>
    </location>
</feature>
<evidence type="ECO:0000256" key="2">
    <source>
        <dbReference type="SAM" id="Phobius"/>
    </source>
</evidence>
<comment type="caution">
    <text evidence="3">The sequence shown here is derived from an EMBL/GenBank/DDBJ whole genome shotgun (WGS) entry which is preliminary data.</text>
</comment>
<proteinExistence type="predicted"/>
<keyword evidence="2" id="KW-1133">Transmembrane helix</keyword>
<dbReference type="AlphaFoldDB" id="A0A2Z6QZA1"/>
<protein>
    <submittedName>
        <fullName evidence="3">Uncharacterized protein</fullName>
    </submittedName>
</protein>
<feature type="transmembrane region" description="Helical" evidence="2">
    <location>
        <begin position="88"/>
        <end position="111"/>
    </location>
</feature>
<evidence type="ECO:0000256" key="1">
    <source>
        <dbReference type="SAM" id="MobiDB-lite"/>
    </source>
</evidence>
<keyword evidence="2" id="KW-0812">Transmembrane</keyword>